<organism evidence="1">
    <name type="scientific">marine metagenome</name>
    <dbReference type="NCBI Taxonomy" id="408172"/>
    <lineage>
        <taxon>unclassified sequences</taxon>
        <taxon>metagenomes</taxon>
        <taxon>ecological metagenomes</taxon>
    </lineage>
</organism>
<accession>A0A381UCQ8</accession>
<dbReference type="EMBL" id="UINC01006187">
    <property type="protein sequence ID" value="SVA26015.1"/>
    <property type="molecule type" value="Genomic_DNA"/>
</dbReference>
<sequence>MMIGILTHHWAKPNLMEEARKILDLNGSAQKLAKGFVARQTLLSLTDQTKITSIVTWKSEETYDMWKSSRERAQIMTGSERYWNKPPESERFSVV</sequence>
<gene>
    <name evidence="1" type="ORF">METZ01_LOCUS78869</name>
</gene>
<dbReference type="Gene3D" id="3.30.70.100">
    <property type="match status" value="1"/>
</dbReference>
<protein>
    <recommendedName>
        <fullName evidence="2">ABM domain-containing protein</fullName>
    </recommendedName>
</protein>
<evidence type="ECO:0000313" key="1">
    <source>
        <dbReference type="EMBL" id="SVA26015.1"/>
    </source>
</evidence>
<evidence type="ECO:0008006" key="2">
    <source>
        <dbReference type="Google" id="ProtNLM"/>
    </source>
</evidence>
<proteinExistence type="predicted"/>
<reference evidence="1" key="1">
    <citation type="submission" date="2018-05" db="EMBL/GenBank/DDBJ databases">
        <authorList>
            <person name="Lanie J.A."/>
            <person name="Ng W.-L."/>
            <person name="Kazmierczak K.M."/>
            <person name="Andrzejewski T.M."/>
            <person name="Davidsen T.M."/>
            <person name="Wayne K.J."/>
            <person name="Tettelin H."/>
            <person name="Glass J.I."/>
            <person name="Rusch D."/>
            <person name="Podicherti R."/>
            <person name="Tsui H.-C.T."/>
            <person name="Winkler M.E."/>
        </authorList>
    </citation>
    <scope>NUCLEOTIDE SEQUENCE</scope>
</reference>
<name>A0A381UCQ8_9ZZZZ</name>
<dbReference type="InterPro" id="IPR011008">
    <property type="entry name" value="Dimeric_a/b-barrel"/>
</dbReference>
<dbReference type="SUPFAM" id="SSF54909">
    <property type="entry name" value="Dimeric alpha+beta barrel"/>
    <property type="match status" value="1"/>
</dbReference>
<dbReference type="AlphaFoldDB" id="A0A381UCQ8"/>